<evidence type="ECO:0000313" key="13">
    <source>
        <dbReference type="EMBL" id="NLF54367.1"/>
    </source>
</evidence>
<dbReference type="PANTHER" id="PTHR38685:SF1">
    <property type="entry name" value="CELL DIVISION PROTEIN ZIPA"/>
    <property type="match status" value="1"/>
</dbReference>
<keyword evidence="5 11" id="KW-1133">Transmembrane helix</keyword>
<evidence type="ECO:0000256" key="3">
    <source>
        <dbReference type="ARBA" id="ARBA00022618"/>
    </source>
</evidence>
<feature type="region of interest" description="Disordered" evidence="10">
    <location>
        <begin position="48"/>
        <end position="99"/>
    </location>
</feature>
<dbReference type="SMART" id="SM00771">
    <property type="entry name" value="ZipA_C"/>
    <property type="match status" value="1"/>
</dbReference>
<dbReference type="InterPro" id="IPR007449">
    <property type="entry name" value="ZipA_FtsZ-bd_C"/>
</dbReference>
<feature type="compositionally biased region" description="Basic and acidic residues" evidence="10">
    <location>
        <begin position="87"/>
        <end position="97"/>
    </location>
</feature>
<evidence type="ECO:0000313" key="14">
    <source>
        <dbReference type="Proteomes" id="UP000536534"/>
    </source>
</evidence>
<comment type="caution">
    <text evidence="13">The sequence shown here is derived from an EMBL/GenBank/DDBJ whole genome shotgun (WGS) entry which is preliminary data.</text>
</comment>
<evidence type="ECO:0000256" key="10">
    <source>
        <dbReference type="SAM" id="MobiDB-lite"/>
    </source>
</evidence>
<evidence type="ECO:0000256" key="7">
    <source>
        <dbReference type="ARBA" id="ARBA00023306"/>
    </source>
</evidence>
<keyword evidence="1 9" id="KW-1003">Cell membrane</keyword>
<feature type="transmembrane region" description="Helical" evidence="11">
    <location>
        <begin position="6"/>
        <end position="24"/>
    </location>
</feature>
<evidence type="ECO:0000256" key="8">
    <source>
        <dbReference type="RuleBase" id="RU003612"/>
    </source>
</evidence>
<dbReference type="GO" id="GO:0005886">
    <property type="term" value="C:plasma membrane"/>
    <property type="evidence" value="ECO:0007669"/>
    <property type="project" value="UniProtKB-SubCell"/>
</dbReference>
<dbReference type="Gene3D" id="3.30.1400.10">
    <property type="entry name" value="ZipA, C-terminal FtsZ-binding domain"/>
    <property type="match status" value="1"/>
</dbReference>
<keyword evidence="2 9" id="KW-0997">Cell inner membrane</keyword>
<accession>A0A7X7LWB1</accession>
<keyword evidence="6 9" id="KW-0472">Membrane</keyword>
<feature type="domain" description="ZipA C-terminal FtsZ-binding" evidence="12">
    <location>
        <begin position="223"/>
        <end position="348"/>
    </location>
</feature>
<comment type="function">
    <text evidence="8">Essential cell division protein that stabilizes the FtsZ protofilaments by cross-linking them and that serves as a cytoplasmic membrane anchor for the Z ring. Also required for the recruitment to the septal ring of downstream cell division proteins.</text>
</comment>
<keyword evidence="3 8" id="KW-0132">Cell division</keyword>
<comment type="similarity">
    <text evidence="8">Belongs to the ZipA family.</text>
</comment>
<gene>
    <name evidence="13" type="ORF">GX576_08245</name>
</gene>
<dbReference type="GO" id="GO:0000917">
    <property type="term" value="P:division septum assembly"/>
    <property type="evidence" value="ECO:0007669"/>
    <property type="project" value="TreeGrafter"/>
</dbReference>
<organism evidence="13 14">
    <name type="scientific">Thauera phenolivorans</name>
    <dbReference type="NCBI Taxonomy" id="1792543"/>
    <lineage>
        <taxon>Bacteria</taxon>
        <taxon>Pseudomonadati</taxon>
        <taxon>Pseudomonadota</taxon>
        <taxon>Betaproteobacteria</taxon>
        <taxon>Rhodocyclales</taxon>
        <taxon>Zoogloeaceae</taxon>
        <taxon>Thauera</taxon>
    </lineage>
</organism>
<dbReference type="Pfam" id="PF04354">
    <property type="entry name" value="ZipA_C"/>
    <property type="match status" value="1"/>
</dbReference>
<dbReference type="InterPro" id="IPR036765">
    <property type="entry name" value="ZipA_FtsZ-bd_C_sf"/>
</dbReference>
<evidence type="ECO:0000256" key="2">
    <source>
        <dbReference type="ARBA" id="ARBA00022519"/>
    </source>
</evidence>
<dbReference type="EMBL" id="JAAYYV010000216">
    <property type="protein sequence ID" value="NLF54367.1"/>
    <property type="molecule type" value="Genomic_DNA"/>
</dbReference>
<evidence type="ECO:0000259" key="12">
    <source>
        <dbReference type="SMART" id="SM00771"/>
    </source>
</evidence>
<evidence type="ECO:0000256" key="1">
    <source>
        <dbReference type="ARBA" id="ARBA00022475"/>
    </source>
</evidence>
<dbReference type="InterPro" id="IPR011919">
    <property type="entry name" value="Cell_div_ZipA"/>
</dbReference>
<proteinExistence type="inferred from homology"/>
<evidence type="ECO:0000256" key="6">
    <source>
        <dbReference type="ARBA" id="ARBA00023136"/>
    </source>
</evidence>
<keyword evidence="4 9" id="KW-0812">Transmembrane</keyword>
<dbReference type="AlphaFoldDB" id="A0A7X7LWB1"/>
<keyword evidence="7 8" id="KW-0131">Cell cycle</keyword>
<feature type="compositionally biased region" description="Low complexity" evidence="10">
    <location>
        <begin position="72"/>
        <end position="86"/>
    </location>
</feature>
<comment type="subcellular location">
    <subcellularLocation>
        <location evidence="9">Cell inner membrane</location>
        <topology evidence="9">Single-pass type I membrane protein</topology>
    </subcellularLocation>
</comment>
<feature type="compositionally biased region" description="Basic and acidic residues" evidence="10">
    <location>
        <begin position="48"/>
        <end position="65"/>
    </location>
</feature>
<sequence length="373" mass="39929">MDSDLQIALVGAGLGLVVLIVAYNKWQEHKHKQRAEAFRSEGRDVLLERRSGAGAQERNEPRFGDGEDEEAVAGVGASGAAPSAARPVREAPTRRSAPEVPEVLDARADCIVRLEAIEPLEAQRVWHAQSQQLAGLPVRWFALDETSNQWRGLDAHSAGACHWYCAAMQLVNRQGAIGEAEFQHFSGGVQRVADALMALPAELPLRTDTLQKAAALDRFCAEVDVQVGVNVVATGAPFEGSRIHEAASAQGMTLQGDGTYHARDVDGNTLFTVGNLEPSLFAADMMKQVRTGGLTLVIDVPRVSEGPVAFDLLMQAAGRLANALGGAVVDDNRTLFGAEAADMVRGQIAQFQERMDEHGIPAGSPLAKRLFAI</sequence>
<reference evidence="13 14" key="1">
    <citation type="journal article" date="2020" name="Biotechnol. Biofuels">
        <title>New insights from the biogas microbiome by comprehensive genome-resolved metagenomics of nearly 1600 species originating from multiple anaerobic digesters.</title>
        <authorList>
            <person name="Campanaro S."/>
            <person name="Treu L."/>
            <person name="Rodriguez-R L.M."/>
            <person name="Kovalovszki A."/>
            <person name="Ziels R.M."/>
            <person name="Maus I."/>
            <person name="Zhu X."/>
            <person name="Kougias P.G."/>
            <person name="Basile A."/>
            <person name="Luo G."/>
            <person name="Schluter A."/>
            <person name="Konstantinidis K.T."/>
            <person name="Angelidaki I."/>
        </authorList>
    </citation>
    <scope>NUCLEOTIDE SEQUENCE [LARGE SCALE GENOMIC DNA]</scope>
    <source>
        <strain evidence="13">AS06rmzACSIP_256</strain>
    </source>
</reference>
<dbReference type="PANTHER" id="PTHR38685">
    <property type="entry name" value="CELL DIVISION PROTEIN ZIPA"/>
    <property type="match status" value="1"/>
</dbReference>
<evidence type="ECO:0000256" key="9">
    <source>
        <dbReference type="RuleBase" id="RU003613"/>
    </source>
</evidence>
<evidence type="ECO:0000256" key="4">
    <source>
        <dbReference type="ARBA" id="ARBA00022692"/>
    </source>
</evidence>
<dbReference type="SUPFAM" id="SSF64383">
    <property type="entry name" value="Cell-division protein ZipA, C-terminal domain"/>
    <property type="match status" value="1"/>
</dbReference>
<dbReference type="Proteomes" id="UP000536534">
    <property type="component" value="Unassembled WGS sequence"/>
</dbReference>
<dbReference type="GO" id="GO:0032153">
    <property type="term" value="C:cell division site"/>
    <property type="evidence" value="ECO:0007669"/>
    <property type="project" value="TreeGrafter"/>
</dbReference>
<evidence type="ECO:0000256" key="5">
    <source>
        <dbReference type="ARBA" id="ARBA00022989"/>
    </source>
</evidence>
<name>A0A7X7LWB1_9RHOO</name>
<protein>
    <recommendedName>
        <fullName evidence="8">Cell division protein ZipA</fullName>
    </recommendedName>
</protein>
<evidence type="ECO:0000256" key="11">
    <source>
        <dbReference type="SAM" id="Phobius"/>
    </source>
</evidence>